<keyword evidence="1" id="KW-0175">Coiled coil</keyword>
<sequence length="512" mass="57124">MEQRVESMFSMLRTHMEEIRNLKESVTSLEKEIKYLKGVNYVFMQSLDNNVNHCNYRKYGEMEQQVERMFSMLGTQMEEIRNLKDYVANLEKEIKSLKGADLTTTPTDGNNQDNDTDLSNKAGQFGTRFLLTFPPVVGDIEKIQLLVVAVQQAVVQITSEMIGLDDSVVVSDRTGLRMDLPNSLIQGSSFLGSNVVTVTSSSPISLFVVLFSNSGAGDGYIAVPVNRLKTRYFFSNNLRGFISIAAEYDTSLSVEVLGGIHSSFLYNSTDVGKTLPFNITLRKGEMLQLISIYHVLGEVSASMPFSALTGSYSDASTSMHGYRSSYVESLIDLEDRIFIVPNFSNATQNRVTCISNTSVNAISSGIVKYTNGPYIFIDEFKSATFIKTNTISFCQYFGHGFSISIPGISSYGSYFRYITPTATSYDHHAAVIIESQYESGIYFKEHDSNNSIRVSRTEQTSVEDKDYDVLYYNLGSGQYEISHQDETVRFMVLAYGFGVNVNASYGFPVGFT</sequence>
<proteinExistence type="predicted"/>
<dbReference type="PANTHER" id="PTHR46534">
    <property type="entry name" value="IGGFC_BINDING DOMAIN-CONTAINING PROTEIN"/>
    <property type="match status" value="1"/>
</dbReference>
<evidence type="ECO:0000256" key="1">
    <source>
        <dbReference type="SAM" id="Coils"/>
    </source>
</evidence>
<evidence type="ECO:0008006" key="4">
    <source>
        <dbReference type="Google" id="ProtNLM"/>
    </source>
</evidence>
<evidence type="ECO:0000313" key="2">
    <source>
        <dbReference type="EMBL" id="KAK3099396.1"/>
    </source>
</evidence>
<dbReference type="EMBL" id="VSWD01000006">
    <property type="protein sequence ID" value="KAK3099396.1"/>
    <property type="molecule type" value="Genomic_DNA"/>
</dbReference>
<dbReference type="PANTHER" id="PTHR46534:SF1">
    <property type="entry name" value="IGGFC-BINDING PROTEIN N-TERMINAL DOMAIN-CONTAINING PROTEIN"/>
    <property type="match status" value="1"/>
</dbReference>
<keyword evidence="3" id="KW-1185">Reference proteome</keyword>
<evidence type="ECO:0000313" key="3">
    <source>
        <dbReference type="Proteomes" id="UP001186944"/>
    </source>
</evidence>
<dbReference type="AlphaFoldDB" id="A0AA89C8C9"/>
<feature type="coiled-coil region" evidence="1">
    <location>
        <begin position="12"/>
        <end position="39"/>
    </location>
</feature>
<dbReference type="Proteomes" id="UP001186944">
    <property type="component" value="Unassembled WGS sequence"/>
</dbReference>
<organism evidence="2 3">
    <name type="scientific">Pinctada imbricata</name>
    <name type="common">Atlantic pearl-oyster</name>
    <name type="synonym">Pinctada martensii</name>
    <dbReference type="NCBI Taxonomy" id="66713"/>
    <lineage>
        <taxon>Eukaryota</taxon>
        <taxon>Metazoa</taxon>
        <taxon>Spiralia</taxon>
        <taxon>Lophotrochozoa</taxon>
        <taxon>Mollusca</taxon>
        <taxon>Bivalvia</taxon>
        <taxon>Autobranchia</taxon>
        <taxon>Pteriomorphia</taxon>
        <taxon>Pterioida</taxon>
        <taxon>Pterioidea</taxon>
        <taxon>Pteriidae</taxon>
        <taxon>Pinctada</taxon>
    </lineage>
</organism>
<comment type="caution">
    <text evidence="2">The sequence shown here is derived from an EMBL/GenBank/DDBJ whole genome shotgun (WGS) entry which is preliminary data.</text>
</comment>
<reference evidence="2" key="1">
    <citation type="submission" date="2019-08" db="EMBL/GenBank/DDBJ databases">
        <title>The improved chromosome-level genome for the pearl oyster Pinctada fucata martensii using PacBio sequencing and Hi-C.</title>
        <authorList>
            <person name="Zheng Z."/>
        </authorList>
    </citation>
    <scope>NUCLEOTIDE SEQUENCE</scope>
    <source>
        <strain evidence="2">ZZ-2019</strain>
        <tissue evidence="2">Adductor muscle</tissue>
    </source>
</reference>
<name>A0AA89C8C9_PINIB</name>
<gene>
    <name evidence="2" type="ORF">FSP39_003769</name>
</gene>
<protein>
    <recommendedName>
        <fullName evidence="4">IgGFc-binding protein N-terminal domain-containing protein</fullName>
    </recommendedName>
</protein>
<feature type="coiled-coil region" evidence="1">
    <location>
        <begin position="73"/>
        <end position="100"/>
    </location>
</feature>
<accession>A0AA89C8C9</accession>